<keyword evidence="2 8" id="KW-0808">Transferase</keyword>
<name>A0ABS9CX95_9RHOB</name>
<dbReference type="Gene3D" id="3.30.460.10">
    <property type="entry name" value="Beta Polymerase, domain 2"/>
    <property type="match status" value="1"/>
</dbReference>
<evidence type="ECO:0000256" key="1">
    <source>
        <dbReference type="ARBA" id="ARBA00001946"/>
    </source>
</evidence>
<keyword evidence="4" id="KW-0548">Nucleotidyltransferase</keyword>
<dbReference type="Proteomes" id="UP001200557">
    <property type="component" value="Unassembled WGS sequence"/>
</dbReference>
<dbReference type="SUPFAM" id="SSF81891">
    <property type="entry name" value="Poly A polymerase C-terminal region-like"/>
    <property type="match status" value="1"/>
</dbReference>
<dbReference type="InterPro" id="IPR050264">
    <property type="entry name" value="Bact_CCA-adding_enz_type3_sf"/>
</dbReference>
<keyword evidence="5" id="KW-0479">Metal-binding</keyword>
<evidence type="ECO:0000256" key="7">
    <source>
        <dbReference type="ARBA" id="ARBA00022842"/>
    </source>
</evidence>
<evidence type="ECO:0000259" key="10">
    <source>
        <dbReference type="Pfam" id="PF12627"/>
    </source>
</evidence>
<dbReference type="InterPro" id="IPR002646">
    <property type="entry name" value="PolA_pol_head_dom"/>
</dbReference>
<evidence type="ECO:0000256" key="8">
    <source>
        <dbReference type="RuleBase" id="RU003953"/>
    </source>
</evidence>
<evidence type="ECO:0000259" key="9">
    <source>
        <dbReference type="Pfam" id="PF01743"/>
    </source>
</evidence>
<dbReference type="PANTHER" id="PTHR46173:SF1">
    <property type="entry name" value="CCA TRNA NUCLEOTIDYLTRANSFERASE 1, MITOCHONDRIAL"/>
    <property type="match status" value="1"/>
</dbReference>
<dbReference type="Gene3D" id="1.10.3090.10">
    <property type="entry name" value="cca-adding enzyme, domain 2"/>
    <property type="match status" value="1"/>
</dbReference>
<feature type="domain" description="Poly A polymerase head" evidence="9">
    <location>
        <begin position="43"/>
        <end position="172"/>
    </location>
</feature>
<feature type="domain" description="tRNA nucleotidyltransferase/poly(A) polymerase RNA and SrmB- binding" evidence="10">
    <location>
        <begin position="210"/>
        <end position="261"/>
    </location>
</feature>
<comment type="cofactor">
    <cofactor evidence="1">
        <name>Mg(2+)</name>
        <dbReference type="ChEBI" id="CHEBI:18420"/>
    </cofactor>
</comment>
<dbReference type="RefSeq" id="WP_235225726.1">
    <property type="nucleotide sequence ID" value="NZ_JAKGAQ010000002.1"/>
</dbReference>
<comment type="caution">
    <text evidence="11">The sequence shown here is derived from an EMBL/GenBank/DDBJ whole genome shotgun (WGS) entry which is preliminary data.</text>
</comment>
<evidence type="ECO:0000256" key="3">
    <source>
        <dbReference type="ARBA" id="ARBA00022694"/>
    </source>
</evidence>
<dbReference type="PANTHER" id="PTHR46173">
    <property type="entry name" value="CCA TRNA NUCLEOTIDYLTRANSFERASE 1, MITOCHONDRIAL"/>
    <property type="match status" value="1"/>
</dbReference>
<organism evidence="11 12">
    <name type="scientific">Octadecabacter dasysiphoniae</name>
    <dbReference type="NCBI Taxonomy" id="2909341"/>
    <lineage>
        <taxon>Bacteria</taxon>
        <taxon>Pseudomonadati</taxon>
        <taxon>Pseudomonadota</taxon>
        <taxon>Alphaproteobacteria</taxon>
        <taxon>Rhodobacterales</taxon>
        <taxon>Roseobacteraceae</taxon>
        <taxon>Octadecabacter</taxon>
    </lineage>
</organism>
<accession>A0ABS9CX95</accession>
<comment type="similarity">
    <text evidence="8">Belongs to the tRNA nucleotidyltransferase/poly(A) polymerase family.</text>
</comment>
<evidence type="ECO:0000313" key="12">
    <source>
        <dbReference type="Proteomes" id="UP001200557"/>
    </source>
</evidence>
<evidence type="ECO:0000256" key="5">
    <source>
        <dbReference type="ARBA" id="ARBA00022723"/>
    </source>
</evidence>
<evidence type="ECO:0000256" key="4">
    <source>
        <dbReference type="ARBA" id="ARBA00022695"/>
    </source>
</evidence>
<dbReference type="InterPro" id="IPR032828">
    <property type="entry name" value="PolyA_RNA-bd"/>
</dbReference>
<keyword evidence="7" id="KW-0460">Magnesium</keyword>
<proteinExistence type="inferred from homology"/>
<sequence length="413" mass="45375">MTDKLRSNWRADGTLRHIGTPRWLVDDMLQTLMAAFEDAGHQIYAVGGCVRDTMMDRHVHDVDLSTDALPEDTIAIVESLKFKRSSWKAIPTGIEHGTITAVDPVGAGPYEITTFRTDVETDGRHATVAFSRNIEDDATRRDFTINAFYANRQGEIRDLVGGSADLAARRIRFIGDPVDRIKEDYLRILRFFRFTASHGNQDDGVDADGLAACALLADGLTGISRERIGAEVTRIISNRDAAPIVGTMEQSGVLGRILPGASVLTLARLIDLEESYPIEGPMVAPNDMATRLASLGCADVADRLRLSSAAAKKIALVLREAGSLTPAHALAYRHDYWPAVHCLLLRWASLQQPFDETVLADLERGASAKFPVQAADLMPEYTGKALGDRLQFLKETWIASQFEMSKSALLERP</sequence>
<dbReference type="CDD" id="cd05398">
    <property type="entry name" value="NT_ClassII-CCAase"/>
    <property type="match status" value="1"/>
</dbReference>
<keyword evidence="8" id="KW-0694">RNA-binding</keyword>
<evidence type="ECO:0000256" key="2">
    <source>
        <dbReference type="ARBA" id="ARBA00022679"/>
    </source>
</evidence>
<dbReference type="InterPro" id="IPR043519">
    <property type="entry name" value="NT_sf"/>
</dbReference>
<keyword evidence="12" id="KW-1185">Reference proteome</keyword>
<protein>
    <submittedName>
        <fullName evidence="11">CCA tRNA nucleotidyltransferase</fullName>
    </submittedName>
</protein>
<dbReference type="EMBL" id="JAKGAQ010000002">
    <property type="protein sequence ID" value="MCF2871464.1"/>
    <property type="molecule type" value="Genomic_DNA"/>
</dbReference>
<reference evidence="11 12" key="1">
    <citation type="submission" date="2022-01" db="EMBL/GenBank/DDBJ databases">
        <title>Octadecabacter sp. nov., isolated from a marine alga.</title>
        <authorList>
            <person name="Jin M.S."/>
            <person name="Kim H.M."/>
            <person name="Han D.M."/>
            <person name="Jung J.J."/>
            <person name="Jeon C.O."/>
        </authorList>
    </citation>
    <scope>NUCLEOTIDE SEQUENCE [LARGE SCALE GENOMIC DNA]</scope>
    <source>
        <strain evidence="11 12">G9-8</strain>
    </source>
</reference>
<dbReference type="SUPFAM" id="SSF81301">
    <property type="entry name" value="Nucleotidyltransferase"/>
    <property type="match status" value="1"/>
</dbReference>
<dbReference type="Pfam" id="PF12627">
    <property type="entry name" value="PolyA_pol_RNAbd"/>
    <property type="match status" value="1"/>
</dbReference>
<dbReference type="Pfam" id="PF01743">
    <property type="entry name" value="PolyA_pol"/>
    <property type="match status" value="1"/>
</dbReference>
<keyword evidence="6" id="KW-0547">Nucleotide-binding</keyword>
<keyword evidence="3" id="KW-0819">tRNA processing</keyword>
<evidence type="ECO:0000256" key="6">
    <source>
        <dbReference type="ARBA" id="ARBA00022741"/>
    </source>
</evidence>
<evidence type="ECO:0000313" key="11">
    <source>
        <dbReference type="EMBL" id="MCF2871464.1"/>
    </source>
</evidence>
<gene>
    <name evidence="11" type="ORF">L0664_10355</name>
</gene>